<dbReference type="GO" id="GO:0016491">
    <property type="term" value="F:oxidoreductase activity"/>
    <property type="evidence" value="ECO:0007669"/>
    <property type="project" value="UniProtKB-KW"/>
</dbReference>
<reference evidence="3 4" key="1">
    <citation type="submission" date="2019-06" db="EMBL/GenBank/DDBJ databases">
        <title>Sequencing the genomes of 1000 actinobacteria strains.</title>
        <authorList>
            <person name="Klenk H.-P."/>
        </authorList>
    </citation>
    <scope>NUCLEOTIDE SEQUENCE [LARGE SCALE GENOMIC DNA]</scope>
    <source>
        <strain evidence="3 4">DSM 45671</strain>
    </source>
</reference>
<dbReference type="EMBL" id="VIWU01000001">
    <property type="protein sequence ID" value="TWF74207.1"/>
    <property type="molecule type" value="Genomic_DNA"/>
</dbReference>
<dbReference type="SUPFAM" id="SSF51905">
    <property type="entry name" value="FAD/NAD(P)-binding domain"/>
    <property type="match status" value="1"/>
</dbReference>
<accession>A0A561SHA2</accession>
<protein>
    <submittedName>
        <fullName evidence="3">D-arginine dehydrogenase</fullName>
    </submittedName>
</protein>
<keyword evidence="1" id="KW-0560">Oxidoreductase</keyword>
<dbReference type="PANTHER" id="PTHR13847">
    <property type="entry name" value="SARCOSINE DEHYDROGENASE-RELATED"/>
    <property type="match status" value="1"/>
</dbReference>
<dbReference type="OrthoDB" id="9806257at2"/>
<dbReference type="AlphaFoldDB" id="A0A561SHA2"/>
<dbReference type="InterPro" id="IPR006076">
    <property type="entry name" value="FAD-dep_OxRdtase"/>
</dbReference>
<dbReference type="Proteomes" id="UP000321261">
    <property type="component" value="Unassembled WGS sequence"/>
</dbReference>
<dbReference type="Gene3D" id="3.30.9.10">
    <property type="entry name" value="D-Amino Acid Oxidase, subunit A, domain 2"/>
    <property type="match status" value="1"/>
</dbReference>
<name>A0A561SHA2_9PSEU</name>
<dbReference type="PANTHER" id="PTHR13847:SF287">
    <property type="entry name" value="FAD-DEPENDENT OXIDOREDUCTASE DOMAIN-CONTAINING PROTEIN 1"/>
    <property type="match status" value="1"/>
</dbReference>
<dbReference type="Pfam" id="PF01266">
    <property type="entry name" value="DAO"/>
    <property type="match status" value="1"/>
</dbReference>
<gene>
    <name evidence="3" type="ORF">FHX44_1186</name>
</gene>
<sequence>MARHGISGASVGGVTSIDSGIDTVVVGGGIAGASIAYELAASRSVLLVETETALARHSTARSAATYVPGHGAAPLRALVTASGPRFARIKAELDAPPLLAPRAVLHVAFDADGEAELAADVAEQAGEPGAPVAIDPAEAQRLCPALRPGTVRAAAVVEGAADLDAEALHQAYIRGLLRRGGSVRTGAPVTGVRRSGSGWQVQVGLDEKVVGAAEVVDAAGAWADAVAVRAGVPRIGLTPYRRTIALARVPDPSRLRGPDGTRLPMVIGVPEDFYFKQEGAGLLVSPADETPVHPHDVRPDELDVAMALERVEEVTGLGLRSVHTAWAGLRSFVPDRLPVVGAWPEHPGFWFCAGQGGSGIETSPALAAFAAAVVTGDPIPADIPLEREALAPTRL</sequence>
<comment type="caution">
    <text evidence="3">The sequence shown here is derived from an EMBL/GenBank/DDBJ whole genome shotgun (WGS) entry which is preliminary data.</text>
</comment>
<evidence type="ECO:0000313" key="3">
    <source>
        <dbReference type="EMBL" id="TWF74207.1"/>
    </source>
</evidence>
<keyword evidence="4" id="KW-1185">Reference proteome</keyword>
<evidence type="ECO:0000313" key="4">
    <source>
        <dbReference type="Proteomes" id="UP000321261"/>
    </source>
</evidence>
<dbReference type="Gene3D" id="3.50.50.60">
    <property type="entry name" value="FAD/NAD(P)-binding domain"/>
    <property type="match status" value="1"/>
</dbReference>
<feature type="domain" description="FAD dependent oxidoreductase" evidence="2">
    <location>
        <begin position="22"/>
        <end position="371"/>
    </location>
</feature>
<proteinExistence type="predicted"/>
<evidence type="ECO:0000259" key="2">
    <source>
        <dbReference type="Pfam" id="PF01266"/>
    </source>
</evidence>
<organism evidence="3 4">
    <name type="scientific">Pseudonocardia hierapolitana</name>
    <dbReference type="NCBI Taxonomy" id="1128676"/>
    <lineage>
        <taxon>Bacteria</taxon>
        <taxon>Bacillati</taxon>
        <taxon>Actinomycetota</taxon>
        <taxon>Actinomycetes</taxon>
        <taxon>Pseudonocardiales</taxon>
        <taxon>Pseudonocardiaceae</taxon>
        <taxon>Pseudonocardia</taxon>
    </lineage>
</organism>
<dbReference type="GO" id="GO:0005737">
    <property type="term" value="C:cytoplasm"/>
    <property type="evidence" value="ECO:0007669"/>
    <property type="project" value="TreeGrafter"/>
</dbReference>
<dbReference type="InterPro" id="IPR036188">
    <property type="entry name" value="FAD/NAD-bd_sf"/>
</dbReference>
<evidence type="ECO:0000256" key="1">
    <source>
        <dbReference type="ARBA" id="ARBA00023002"/>
    </source>
</evidence>